<reference evidence="11" key="1">
    <citation type="submission" date="2020-01" db="EMBL/GenBank/DDBJ databases">
        <authorList>
            <person name="Meier V. D."/>
            <person name="Meier V D."/>
        </authorList>
    </citation>
    <scope>NUCLEOTIDE SEQUENCE</scope>
    <source>
        <strain evidence="11">HLG_WM_MAG_07</strain>
    </source>
</reference>
<dbReference type="PRINTS" id="PR00762">
    <property type="entry name" value="CLCHANNEL"/>
</dbReference>
<dbReference type="InterPro" id="IPR001807">
    <property type="entry name" value="ClC"/>
</dbReference>
<protein>
    <submittedName>
        <fullName evidence="11">Chloride channel protein EriC</fullName>
    </submittedName>
</protein>
<evidence type="ECO:0000256" key="5">
    <source>
        <dbReference type="ARBA" id="ARBA00023065"/>
    </source>
</evidence>
<dbReference type="CDD" id="cd00400">
    <property type="entry name" value="Voltage_gated_ClC"/>
    <property type="match status" value="1"/>
</dbReference>
<feature type="transmembrane region" description="Helical" evidence="10">
    <location>
        <begin position="204"/>
        <end position="223"/>
    </location>
</feature>
<dbReference type="SUPFAM" id="SSF81340">
    <property type="entry name" value="Clc chloride channel"/>
    <property type="match status" value="1"/>
</dbReference>
<name>A0A6S6TLI9_9GAMM</name>
<keyword evidence="9" id="KW-0407">Ion channel</keyword>
<evidence type="ECO:0000256" key="3">
    <source>
        <dbReference type="ARBA" id="ARBA00022692"/>
    </source>
</evidence>
<sequence>MGYITEKLKEWLHDLRLRLARPDALVLLVGLGLITGLVAGGVIVLFRLLVEGLGSWLLAGQGEEAFHVLSVEFRFLFPFLSSVLLALMFYRFAKKERVFGVAHVMERMAYHQGHFSIRGFILQFLGAAIALMGGHSVGREGPHVHLGAASGSLFGQAFKLPNNSLRIMAASGVAAAIAASFNTPLAGVIFALEVVMLEYTLTSFIPIILAAGVATALSNAVIGNLPAFDVPELQMIDLTHLPLVVLLGVIVGTFAAIFIAMLEKITIHSSKVEIWWRVMLAGILVGIIGMFVPDVMGIGYDTVNATLLGEMTLSALLILVVMKMLATSFCVGLGIPGGMIGPAFFIGATLGAAMGVVVGIFTGASAEMVGFYAVLGMGAMVAASLQAPLAALTAIIELTYNPGIIMPAMITIVVAQLIASEVFNKQSLFVSLLKARGQDYKATPIMQSLRRVGVGSVMYRKFVRTEHVIEPDRARRILENKAEWIVIDKEGQPLELLPAIELAHYIERKEDVESIDLAAIPAKRMQLSPISLQSNLHQAHEKFTSGDEALFVVFNETKGANNALIYGILTPNMVESVYKLP</sequence>
<dbReference type="PANTHER" id="PTHR43427:SF6">
    <property type="entry name" value="CHLORIDE CHANNEL PROTEIN CLC-E"/>
    <property type="match status" value="1"/>
</dbReference>
<evidence type="ECO:0000256" key="4">
    <source>
        <dbReference type="ARBA" id="ARBA00022989"/>
    </source>
</evidence>
<keyword evidence="6 10" id="KW-0472">Membrane</keyword>
<gene>
    <name evidence="11" type="ORF">HELGO_WM19030</name>
</gene>
<dbReference type="Pfam" id="PF00654">
    <property type="entry name" value="Voltage_CLC"/>
    <property type="match status" value="1"/>
</dbReference>
<dbReference type="GO" id="GO:0034707">
    <property type="term" value="C:chloride channel complex"/>
    <property type="evidence" value="ECO:0007669"/>
    <property type="project" value="UniProtKB-KW"/>
</dbReference>
<organism evidence="11">
    <name type="scientific">uncultured Thiotrichaceae bacterium</name>
    <dbReference type="NCBI Taxonomy" id="298394"/>
    <lineage>
        <taxon>Bacteria</taxon>
        <taxon>Pseudomonadati</taxon>
        <taxon>Pseudomonadota</taxon>
        <taxon>Gammaproteobacteria</taxon>
        <taxon>Thiotrichales</taxon>
        <taxon>Thiotrichaceae</taxon>
        <taxon>environmental samples</taxon>
    </lineage>
</organism>
<keyword evidence="8" id="KW-0868">Chloride</keyword>
<evidence type="ECO:0000256" key="9">
    <source>
        <dbReference type="ARBA" id="ARBA00023303"/>
    </source>
</evidence>
<feature type="transmembrane region" description="Helical" evidence="10">
    <location>
        <begin position="75"/>
        <end position="93"/>
    </location>
</feature>
<feature type="transmembrane region" description="Helical" evidence="10">
    <location>
        <begin position="404"/>
        <end position="423"/>
    </location>
</feature>
<comment type="subcellular location">
    <subcellularLocation>
        <location evidence="1">Membrane</location>
        <topology evidence="1">Multi-pass membrane protein</topology>
    </subcellularLocation>
</comment>
<dbReference type="EMBL" id="CACVAY010000097">
    <property type="protein sequence ID" value="CAA6820115.1"/>
    <property type="molecule type" value="Genomic_DNA"/>
</dbReference>
<dbReference type="AlphaFoldDB" id="A0A6S6TLI9"/>
<feature type="transmembrane region" description="Helical" evidence="10">
    <location>
        <begin position="342"/>
        <end position="364"/>
    </location>
</feature>
<dbReference type="Gene3D" id="1.10.3080.10">
    <property type="entry name" value="Clc chloride channel"/>
    <property type="match status" value="1"/>
</dbReference>
<feature type="transmembrane region" description="Helical" evidence="10">
    <location>
        <begin position="370"/>
        <end position="392"/>
    </location>
</feature>
<feature type="transmembrane region" description="Helical" evidence="10">
    <location>
        <begin position="25"/>
        <end position="50"/>
    </location>
</feature>
<feature type="transmembrane region" description="Helical" evidence="10">
    <location>
        <begin position="313"/>
        <end position="335"/>
    </location>
</feature>
<feature type="transmembrane region" description="Helical" evidence="10">
    <location>
        <begin position="167"/>
        <end position="192"/>
    </location>
</feature>
<feature type="transmembrane region" description="Helical" evidence="10">
    <location>
        <begin position="243"/>
        <end position="262"/>
    </location>
</feature>
<dbReference type="InterPro" id="IPR014743">
    <property type="entry name" value="Cl-channel_core"/>
</dbReference>
<feature type="transmembrane region" description="Helical" evidence="10">
    <location>
        <begin position="114"/>
        <end position="133"/>
    </location>
</feature>
<evidence type="ECO:0000256" key="6">
    <source>
        <dbReference type="ARBA" id="ARBA00023136"/>
    </source>
</evidence>
<accession>A0A6S6TLI9</accession>
<proteinExistence type="predicted"/>
<keyword evidence="7" id="KW-0869">Chloride channel</keyword>
<evidence type="ECO:0000256" key="1">
    <source>
        <dbReference type="ARBA" id="ARBA00004141"/>
    </source>
</evidence>
<keyword evidence="4 10" id="KW-1133">Transmembrane helix</keyword>
<dbReference type="PANTHER" id="PTHR43427">
    <property type="entry name" value="CHLORIDE CHANNEL PROTEIN CLC-E"/>
    <property type="match status" value="1"/>
</dbReference>
<dbReference type="InterPro" id="IPR050368">
    <property type="entry name" value="ClC-type_chloride_channel"/>
</dbReference>
<evidence type="ECO:0000256" key="10">
    <source>
        <dbReference type="SAM" id="Phobius"/>
    </source>
</evidence>
<dbReference type="GO" id="GO:0005254">
    <property type="term" value="F:chloride channel activity"/>
    <property type="evidence" value="ECO:0007669"/>
    <property type="project" value="UniProtKB-KW"/>
</dbReference>
<keyword evidence="5" id="KW-0406">Ion transport</keyword>
<evidence type="ECO:0000256" key="2">
    <source>
        <dbReference type="ARBA" id="ARBA00022448"/>
    </source>
</evidence>
<evidence type="ECO:0000256" key="7">
    <source>
        <dbReference type="ARBA" id="ARBA00023173"/>
    </source>
</evidence>
<feature type="transmembrane region" description="Helical" evidence="10">
    <location>
        <begin position="274"/>
        <end position="293"/>
    </location>
</feature>
<evidence type="ECO:0000256" key="8">
    <source>
        <dbReference type="ARBA" id="ARBA00023214"/>
    </source>
</evidence>
<keyword evidence="2" id="KW-0813">Transport</keyword>
<keyword evidence="3 10" id="KW-0812">Transmembrane</keyword>
<evidence type="ECO:0000313" key="11">
    <source>
        <dbReference type="EMBL" id="CAA6820115.1"/>
    </source>
</evidence>